<evidence type="ECO:0000256" key="5">
    <source>
        <dbReference type="ARBA" id="ARBA00023242"/>
    </source>
</evidence>
<dbReference type="InterPro" id="IPR046360">
    <property type="entry name" value="T-box_DNA-bd"/>
</dbReference>
<dbReference type="PROSITE" id="PS50252">
    <property type="entry name" value="TBOX_3"/>
    <property type="match status" value="1"/>
</dbReference>
<dbReference type="STRING" id="6248.A0A0K0ELI7"/>
<dbReference type="GO" id="GO:0000981">
    <property type="term" value="F:DNA-binding transcription factor activity, RNA polymerase II-specific"/>
    <property type="evidence" value="ECO:0007669"/>
    <property type="project" value="TreeGrafter"/>
</dbReference>
<dbReference type="InterPro" id="IPR008967">
    <property type="entry name" value="p53-like_TF_DNA-bd_sf"/>
</dbReference>
<dbReference type="FunFam" id="2.60.40.820:FF:000008">
    <property type="entry name" value="T-box transcription factor TBX20"/>
    <property type="match status" value="1"/>
</dbReference>
<dbReference type="InterPro" id="IPR018186">
    <property type="entry name" value="TF_T-box_CS"/>
</dbReference>
<dbReference type="GO" id="GO:0001708">
    <property type="term" value="P:cell fate specification"/>
    <property type="evidence" value="ECO:0007669"/>
    <property type="project" value="TreeGrafter"/>
</dbReference>
<organism evidence="9">
    <name type="scientific">Strongyloides stercoralis</name>
    <name type="common">Threadworm</name>
    <dbReference type="NCBI Taxonomy" id="6248"/>
    <lineage>
        <taxon>Eukaryota</taxon>
        <taxon>Metazoa</taxon>
        <taxon>Ecdysozoa</taxon>
        <taxon>Nematoda</taxon>
        <taxon>Chromadorea</taxon>
        <taxon>Rhabditida</taxon>
        <taxon>Tylenchina</taxon>
        <taxon>Panagrolaimomorpha</taxon>
        <taxon>Strongyloidoidea</taxon>
        <taxon>Strongyloididae</taxon>
        <taxon>Strongyloides</taxon>
    </lineage>
</organism>
<keyword evidence="3 6" id="KW-0238">DNA-binding</keyword>
<keyword evidence="2" id="KW-0805">Transcription regulation</keyword>
<dbReference type="GO" id="GO:0007507">
    <property type="term" value="P:heart development"/>
    <property type="evidence" value="ECO:0007669"/>
    <property type="project" value="TreeGrafter"/>
</dbReference>
<dbReference type="PRINTS" id="PR00937">
    <property type="entry name" value="TBOX"/>
</dbReference>
<name>A0A0K0ELI7_STRER</name>
<dbReference type="GO" id="GO:0000978">
    <property type="term" value="F:RNA polymerase II cis-regulatory region sequence-specific DNA binding"/>
    <property type="evidence" value="ECO:0007669"/>
    <property type="project" value="InterPro"/>
</dbReference>
<evidence type="ECO:0000256" key="2">
    <source>
        <dbReference type="ARBA" id="ARBA00023015"/>
    </source>
</evidence>
<dbReference type="GO" id="GO:0000785">
    <property type="term" value="C:chromatin"/>
    <property type="evidence" value="ECO:0007669"/>
    <property type="project" value="TreeGrafter"/>
</dbReference>
<proteinExistence type="predicted"/>
<evidence type="ECO:0000256" key="3">
    <source>
        <dbReference type="ARBA" id="ARBA00023125"/>
    </source>
</evidence>
<evidence type="ECO:0000259" key="7">
    <source>
        <dbReference type="PROSITE" id="PS50252"/>
    </source>
</evidence>
<evidence type="ECO:0000256" key="6">
    <source>
        <dbReference type="PROSITE-ProRule" id="PRU00201"/>
    </source>
</evidence>
<evidence type="ECO:0000313" key="8">
    <source>
        <dbReference type="Proteomes" id="UP000035681"/>
    </source>
</evidence>
<dbReference type="InterPro" id="IPR036960">
    <property type="entry name" value="T-box_sf"/>
</dbReference>
<dbReference type="SMART" id="SM00425">
    <property type="entry name" value="TBOX"/>
    <property type="match status" value="1"/>
</dbReference>
<sequence length="383" mass="44055">MAKRSSEVMEGNIKEIKQIESTNKKTKFSIDHILEKKVDSSLKEPNIFLTPSKEEWKEKEDSPEVVSTIQSNILPIGTSQLLEKVNCKLEGKELWNKFFNLSTEMIITKSGRRMFPTLKIKFEEINPESLYYIFLDIVPVDDRRYRYVYNKSSWLTAGKAEPTPPPRIYLHPDSPITGRQLSSQIISFEKVKLTNSSDIDKTGHLVLNSMHKYQPRIHLMVKDDKNIKFPGIDYINSSQFDITKYNYKTFLFNETQFMAVTAYQNQLITQLKIEKNPFAKGFRDPGGRVTDYDDHGFNGNIFNNNISLNNLWNGTFSSPIDPLFFSRLNTAAMLSQKFTTPTPSSQGNFLFPLANFSMNLLPGFEVFTNNDNKKSNNDDSSKI</sequence>
<reference evidence="9" key="1">
    <citation type="submission" date="2015-08" db="UniProtKB">
        <authorList>
            <consortium name="WormBaseParasite"/>
        </authorList>
    </citation>
    <scope>IDENTIFICATION</scope>
</reference>
<comment type="caution">
    <text evidence="6">Lacks conserved residue(s) required for the propagation of feature annotation.</text>
</comment>
<dbReference type="Pfam" id="PF00907">
    <property type="entry name" value="T-box"/>
    <property type="match status" value="1"/>
</dbReference>
<dbReference type="Proteomes" id="UP000035681">
    <property type="component" value="Unplaced"/>
</dbReference>
<evidence type="ECO:0000256" key="1">
    <source>
        <dbReference type="ARBA" id="ARBA00004123"/>
    </source>
</evidence>
<dbReference type="PROSITE" id="PS01283">
    <property type="entry name" value="TBOX_1"/>
    <property type="match status" value="1"/>
</dbReference>
<protein>
    <submittedName>
        <fullName evidence="9 10">T-box domain-containing protein</fullName>
    </submittedName>
</protein>
<evidence type="ECO:0000313" key="9">
    <source>
        <dbReference type="WBParaSite" id="SSTP_0001033100.1"/>
    </source>
</evidence>
<accession>A0A0K0ELI7</accession>
<dbReference type="WBParaSite" id="TCONS_00003210.p1">
    <property type="protein sequence ID" value="TCONS_00003210.p1"/>
    <property type="gene ID" value="XLOC_002957"/>
</dbReference>
<keyword evidence="8" id="KW-1185">Reference proteome</keyword>
<dbReference type="PANTHER" id="PTHR11267">
    <property type="entry name" value="T-BOX PROTEIN-RELATED"/>
    <property type="match status" value="1"/>
</dbReference>
<dbReference type="PANTHER" id="PTHR11267:SF190">
    <property type="entry name" value="T-BOX TRANSCRIPTION FACTOR TBX20"/>
    <property type="match status" value="1"/>
</dbReference>
<keyword evidence="4" id="KW-0804">Transcription</keyword>
<dbReference type="AlphaFoldDB" id="A0A0K0ELI7"/>
<dbReference type="Gene3D" id="2.60.40.820">
    <property type="entry name" value="Transcription factor, T-box"/>
    <property type="match status" value="1"/>
</dbReference>
<keyword evidence="5 6" id="KW-0539">Nucleus</keyword>
<evidence type="ECO:0000256" key="4">
    <source>
        <dbReference type="ARBA" id="ARBA00023163"/>
    </source>
</evidence>
<dbReference type="GO" id="GO:0045893">
    <property type="term" value="P:positive regulation of DNA-templated transcription"/>
    <property type="evidence" value="ECO:0007669"/>
    <property type="project" value="InterPro"/>
</dbReference>
<comment type="subcellular location">
    <subcellularLocation>
        <location evidence="1 6">Nucleus</location>
    </subcellularLocation>
</comment>
<dbReference type="GO" id="GO:0005634">
    <property type="term" value="C:nucleus"/>
    <property type="evidence" value="ECO:0007669"/>
    <property type="project" value="UniProtKB-SubCell"/>
</dbReference>
<dbReference type="SUPFAM" id="SSF49417">
    <property type="entry name" value="p53-like transcription factors"/>
    <property type="match status" value="1"/>
</dbReference>
<dbReference type="WBParaSite" id="SSTP_0001033100.1">
    <property type="protein sequence ID" value="SSTP_0001033100.1"/>
    <property type="gene ID" value="SSTP_0001033100"/>
</dbReference>
<evidence type="ECO:0000313" key="10">
    <source>
        <dbReference type="WBParaSite" id="TCONS_00003210.p1"/>
    </source>
</evidence>
<dbReference type="InterPro" id="IPR001699">
    <property type="entry name" value="TF_T-box"/>
</dbReference>
<feature type="domain" description="T-box" evidence="7">
    <location>
        <begin position="89"/>
        <end position="284"/>
    </location>
</feature>